<name>A0AA97KZS4_EUBMA</name>
<protein>
    <submittedName>
        <fullName evidence="3">Testis-expressed protein 38</fullName>
    </submittedName>
</protein>
<dbReference type="GeneID" id="129330368"/>
<organism evidence="2 3">
    <name type="scientific">Eublepharis macularius</name>
    <name type="common">Leopard gecko</name>
    <name type="synonym">Cyrtodactylus macularius</name>
    <dbReference type="NCBI Taxonomy" id="481883"/>
    <lineage>
        <taxon>Eukaryota</taxon>
        <taxon>Metazoa</taxon>
        <taxon>Chordata</taxon>
        <taxon>Craniata</taxon>
        <taxon>Vertebrata</taxon>
        <taxon>Euteleostomi</taxon>
        <taxon>Lepidosauria</taxon>
        <taxon>Squamata</taxon>
        <taxon>Bifurcata</taxon>
        <taxon>Gekkota</taxon>
        <taxon>Eublepharidae</taxon>
        <taxon>Eublepharinae</taxon>
        <taxon>Eublepharis</taxon>
    </lineage>
</organism>
<reference evidence="3" key="1">
    <citation type="submission" date="2025-08" db="UniProtKB">
        <authorList>
            <consortium name="RefSeq"/>
        </authorList>
    </citation>
    <scope>IDENTIFICATION</scope>
    <source>
        <tissue evidence="3">Blood</tissue>
    </source>
</reference>
<keyword evidence="1" id="KW-0472">Membrane</keyword>
<evidence type="ECO:0000313" key="2">
    <source>
        <dbReference type="Proteomes" id="UP001190640"/>
    </source>
</evidence>
<proteinExistence type="predicted"/>
<gene>
    <name evidence="3" type="primary">TEX38</name>
</gene>
<dbReference type="InterPro" id="IPR031677">
    <property type="entry name" value="TEX38"/>
</dbReference>
<dbReference type="CTD" id="374973"/>
<accession>A0AA97KZS4</accession>
<sequence length="165" mass="18200">MMQYLAVLGLSYILTFSCMLVLQCWKGIQKKRRAKAWVERMKTEQFSHSTLAHSADKEAHLEIKTEVPIPESESITKQGASNLSSEATQDAMSDSFLSFPDADPCKPVFHEVFCACALAHFPPLLEHSASYPCSNIRATSTPFKSPLKSAVLKNESHHAGSNISA</sequence>
<dbReference type="Proteomes" id="UP001190640">
    <property type="component" value="Chromosome 5"/>
</dbReference>
<dbReference type="PANTHER" id="PTHR37362">
    <property type="entry name" value="TESTIS-EXPRESSED PROTEIN 38"/>
    <property type="match status" value="1"/>
</dbReference>
<keyword evidence="1" id="KW-0812">Transmembrane</keyword>
<evidence type="ECO:0000313" key="3">
    <source>
        <dbReference type="RefSeq" id="XP_054836373.1"/>
    </source>
</evidence>
<evidence type="ECO:0000256" key="1">
    <source>
        <dbReference type="SAM" id="Phobius"/>
    </source>
</evidence>
<keyword evidence="2" id="KW-1185">Reference proteome</keyword>
<dbReference type="AlphaFoldDB" id="A0AA97KZS4"/>
<dbReference type="RefSeq" id="XP_054836373.1">
    <property type="nucleotide sequence ID" value="XM_054980398.1"/>
</dbReference>
<keyword evidence="1" id="KW-1133">Transmembrane helix</keyword>
<dbReference type="KEGG" id="emc:129330368"/>
<dbReference type="Pfam" id="PF15834">
    <property type="entry name" value="THEG4"/>
    <property type="match status" value="1"/>
</dbReference>
<dbReference type="PANTHER" id="PTHR37362:SF1">
    <property type="entry name" value="TESTIS-EXPRESSED PROTEIN 38"/>
    <property type="match status" value="1"/>
</dbReference>
<feature type="transmembrane region" description="Helical" evidence="1">
    <location>
        <begin position="6"/>
        <end position="25"/>
    </location>
</feature>